<dbReference type="PANTHER" id="PTHR46179:SF19">
    <property type="entry name" value="C2H2 FINGER DOMAIN TRANSCRIPTION FACTOR (EUROFUNG)-RELATED"/>
    <property type="match status" value="1"/>
</dbReference>
<dbReference type="PROSITE" id="PS00028">
    <property type="entry name" value="ZINC_FINGER_C2H2_1"/>
    <property type="match status" value="1"/>
</dbReference>
<dbReference type="InterPro" id="IPR036236">
    <property type="entry name" value="Znf_C2H2_sf"/>
</dbReference>
<dbReference type="PANTHER" id="PTHR46179">
    <property type="entry name" value="ZINC FINGER PROTEIN"/>
    <property type="match status" value="1"/>
</dbReference>
<dbReference type="AlphaFoldDB" id="A0A7C8M8U6"/>
<accession>A0A7C8M8U6</accession>
<dbReference type="Proteomes" id="UP000481861">
    <property type="component" value="Unassembled WGS sequence"/>
</dbReference>
<evidence type="ECO:0000259" key="3">
    <source>
        <dbReference type="PROSITE" id="PS50157"/>
    </source>
</evidence>
<evidence type="ECO:0000313" key="5">
    <source>
        <dbReference type="Proteomes" id="UP000481861"/>
    </source>
</evidence>
<organism evidence="4 5">
    <name type="scientific">Massariosphaeria phaeospora</name>
    <dbReference type="NCBI Taxonomy" id="100035"/>
    <lineage>
        <taxon>Eukaryota</taxon>
        <taxon>Fungi</taxon>
        <taxon>Dikarya</taxon>
        <taxon>Ascomycota</taxon>
        <taxon>Pezizomycotina</taxon>
        <taxon>Dothideomycetes</taxon>
        <taxon>Pleosporomycetidae</taxon>
        <taxon>Pleosporales</taxon>
        <taxon>Pleosporales incertae sedis</taxon>
        <taxon>Massariosphaeria</taxon>
    </lineage>
</organism>
<keyword evidence="1" id="KW-0863">Zinc-finger</keyword>
<gene>
    <name evidence="4" type="ORF">BDV95DRAFT_630246</name>
</gene>
<dbReference type="OrthoDB" id="654211at2759"/>
<keyword evidence="1" id="KW-0862">Zinc</keyword>
<dbReference type="GO" id="GO:0008270">
    <property type="term" value="F:zinc ion binding"/>
    <property type="evidence" value="ECO:0007669"/>
    <property type="project" value="UniProtKB-KW"/>
</dbReference>
<dbReference type="InterPro" id="IPR013087">
    <property type="entry name" value="Znf_C2H2_type"/>
</dbReference>
<dbReference type="PROSITE" id="PS50157">
    <property type="entry name" value="ZINC_FINGER_C2H2_2"/>
    <property type="match status" value="1"/>
</dbReference>
<dbReference type="EMBL" id="JAADJZ010000017">
    <property type="protein sequence ID" value="KAF2869083.1"/>
    <property type="molecule type" value="Genomic_DNA"/>
</dbReference>
<evidence type="ECO:0000256" key="2">
    <source>
        <dbReference type="SAM" id="MobiDB-lite"/>
    </source>
</evidence>
<dbReference type="GO" id="GO:0005634">
    <property type="term" value="C:nucleus"/>
    <property type="evidence" value="ECO:0007669"/>
    <property type="project" value="TreeGrafter"/>
</dbReference>
<comment type="caution">
    <text evidence="4">The sequence shown here is derived from an EMBL/GenBank/DDBJ whole genome shotgun (WGS) entry which is preliminary data.</text>
</comment>
<evidence type="ECO:0000256" key="1">
    <source>
        <dbReference type="PROSITE-ProRule" id="PRU00042"/>
    </source>
</evidence>
<feature type="domain" description="C2H2-type" evidence="3">
    <location>
        <begin position="233"/>
        <end position="263"/>
    </location>
</feature>
<sequence>MTNFFSSETQMAFMGQDDNLSHLFPSSTCQSPPSIMYSPPLPQMTHRPASSHPGSGSLYSQPQGYVPMVNSSYSPQSFWTSQQPPIPQNQVSYASYPPLTSVIATQALSPDTTFLRQSIHSTRPRSHSGSSSGGLGIPPYGTTDRSSPSRSLSPGSPDLRAYGYPNKNGTWSCAYPGCTSRAVFTRGCDLRKHHKRHTKSFFCSHDGCPQSTGGGFSSKKDLARHEAKHNPGVLCDWEGCDRVFSRVDNMRDHVKRIHLKSSRPGSGSKSDTI</sequence>
<keyword evidence="1" id="KW-0479">Metal-binding</keyword>
<dbReference type="SMART" id="SM00355">
    <property type="entry name" value="ZnF_C2H2"/>
    <property type="match status" value="3"/>
</dbReference>
<dbReference type="Gene3D" id="3.30.160.60">
    <property type="entry name" value="Classic Zinc Finger"/>
    <property type="match status" value="1"/>
</dbReference>
<dbReference type="SUPFAM" id="SSF57667">
    <property type="entry name" value="beta-beta-alpha zinc fingers"/>
    <property type="match status" value="1"/>
</dbReference>
<protein>
    <recommendedName>
        <fullName evidence="3">C2H2-type domain-containing protein</fullName>
    </recommendedName>
</protein>
<dbReference type="InterPro" id="IPR051061">
    <property type="entry name" value="Zinc_finger_trans_reg"/>
</dbReference>
<dbReference type="GO" id="GO:0006357">
    <property type="term" value="P:regulation of transcription by RNA polymerase II"/>
    <property type="evidence" value="ECO:0007669"/>
    <property type="project" value="TreeGrafter"/>
</dbReference>
<reference evidence="4 5" key="1">
    <citation type="submission" date="2020-01" db="EMBL/GenBank/DDBJ databases">
        <authorList>
            <consortium name="DOE Joint Genome Institute"/>
            <person name="Haridas S."/>
            <person name="Albert R."/>
            <person name="Binder M."/>
            <person name="Bloem J."/>
            <person name="Labutti K."/>
            <person name="Salamov A."/>
            <person name="Andreopoulos B."/>
            <person name="Baker S.E."/>
            <person name="Barry K."/>
            <person name="Bills G."/>
            <person name="Bluhm B.H."/>
            <person name="Cannon C."/>
            <person name="Castanera R."/>
            <person name="Culley D.E."/>
            <person name="Daum C."/>
            <person name="Ezra D."/>
            <person name="Gonzalez J.B."/>
            <person name="Henrissat B."/>
            <person name="Kuo A."/>
            <person name="Liang C."/>
            <person name="Lipzen A."/>
            <person name="Lutzoni F."/>
            <person name="Magnuson J."/>
            <person name="Mondo S."/>
            <person name="Nolan M."/>
            <person name="Ohm R."/>
            <person name="Pangilinan J."/>
            <person name="Park H.-J.H."/>
            <person name="Ramirez L."/>
            <person name="Alfaro M."/>
            <person name="Sun H."/>
            <person name="Tritt A."/>
            <person name="Yoshinaga Y."/>
            <person name="Zwiers L.-H.L."/>
            <person name="Turgeon B.G."/>
            <person name="Goodwin S.B."/>
            <person name="Spatafora J.W."/>
            <person name="Crous P.W."/>
            <person name="Grigoriev I.V."/>
        </authorList>
    </citation>
    <scope>NUCLEOTIDE SEQUENCE [LARGE SCALE GENOMIC DNA]</scope>
    <source>
        <strain evidence="4 5">CBS 611.86</strain>
    </source>
</reference>
<name>A0A7C8M8U6_9PLEO</name>
<proteinExistence type="predicted"/>
<feature type="compositionally biased region" description="Low complexity" evidence="2">
    <location>
        <begin position="144"/>
        <end position="160"/>
    </location>
</feature>
<feature type="region of interest" description="Disordered" evidence="2">
    <location>
        <begin position="119"/>
        <end position="161"/>
    </location>
</feature>
<evidence type="ECO:0000313" key="4">
    <source>
        <dbReference type="EMBL" id="KAF2869083.1"/>
    </source>
</evidence>
<keyword evidence="5" id="KW-1185">Reference proteome</keyword>